<evidence type="ECO:0000313" key="2">
    <source>
        <dbReference type="EMBL" id="KAK3804368.1"/>
    </source>
</evidence>
<proteinExistence type="predicted"/>
<dbReference type="AlphaFoldDB" id="A0AAE1BDL6"/>
<feature type="region of interest" description="Disordered" evidence="1">
    <location>
        <begin position="65"/>
        <end position="101"/>
    </location>
</feature>
<comment type="caution">
    <text evidence="2">The sequence shown here is derived from an EMBL/GenBank/DDBJ whole genome shotgun (WGS) entry which is preliminary data.</text>
</comment>
<evidence type="ECO:0000313" key="3">
    <source>
        <dbReference type="Proteomes" id="UP001283361"/>
    </source>
</evidence>
<keyword evidence="3" id="KW-1185">Reference proteome</keyword>
<dbReference type="EMBL" id="JAWDGP010000016">
    <property type="protein sequence ID" value="KAK3804368.1"/>
    <property type="molecule type" value="Genomic_DNA"/>
</dbReference>
<feature type="compositionally biased region" description="Polar residues" evidence="1">
    <location>
        <begin position="87"/>
        <end position="101"/>
    </location>
</feature>
<name>A0AAE1BDL6_9GAST</name>
<evidence type="ECO:0000256" key="1">
    <source>
        <dbReference type="SAM" id="MobiDB-lite"/>
    </source>
</evidence>
<reference evidence="2" key="1">
    <citation type="journal article" date="2023" name="G3 (Bethesda)">
        <title>A reference genome for the long-term kleptoplast-retaining sea slug Elysia crispata morphotype clarki.</title>
        <authorList>
            <person name="Eastman K.E."/>
            <person name="Pendleton A.L."/>
            <person name="Shaikh M.A."/>
            <person name="Suttiyut T."/>
            <person name="Ogas R."/>
            <person name="Tomko P."/>
            <person name="Gavelis G."/>
            <person name="Widhalm J.R."/>
            <person name="Wisecaver J.H."/>
        </authorList>
    </citation>
    <scope>NUCLEOTIDE SEQUENCE</scope>
    <source>
        <strain evidence="2">ECLA1</strain>
    </source>
</reference>
<organism evidence="2 3">
    <name type="scientific">Elysia crispata</name>
    <name type="common">lettuce slug</name>
    <dbReference type="NCBI Taxonomy" id="231223"/>
    <lineage>
        <taxon>Eukaryota</taxon>
        <taxon>Metazoa</taxon>
        <taxon>Spiralia</taxon>
        <taxon>Lophotrochozoa</taxon>
        <taxon>Mollusca</taxon>
        <taxon>Gastropoda</taxon>
        <taxon>Heterobranchia</taxon>
        <taxon>Euthyneura</taxon>
        <taxon>Panpulmonata</taxon>
        <taxon>Sacoglossa</taxon>
        <taxon>Placobranchoidea</taxon>
        <taxon>Plakobranchidae</taxon>
        <taxon>Elysia</taxon>
    </lineage>
</organism>
<sequence>MRTWMEGRKRQGLGNQEVKALDHSRLSQDNGVLGLYLRPNQATLGRTLRDRPLTRSRPDRLTLCFNFRQPSGGRQSGGLWGRRLRSLTGSRPRTTIGSTLQ</sequence>
<gene>
    <name evidence="2" type="ORF">RRG08_059338</name>
</gene>
<protein>
    <submittedName>
        <fullName evidence="2">Uncharacterized protein</fullName>
    </submittedName>
</protein>
<dbReference type="Proteomes" id="UP001283361">
    <property type="component" value="Unassembled WGS sequence"/>
</dbReference>
<accession>A0AAE1BDL6</accession>